<dbReference type="Pfam" id="PF01412">
    <property type="entry name" value="ArfGap"/>
    <property type="match status" value="1"/>
</dbReference>
<feature type="region of interest" description="Disordered" evidence="2">
    <location>
        <begin position="343"/>
        <end position="368"/>
    </location>
</feature>
<protein>
    <submittedName>
        <fullName evidence="4">ARF GTPase activator</fullName>
    </submittedName>
</protein>
<evidence type="ECO:0000259" key="3">
    <source>
        <dbReference type="PROSITE" id="PS50115"/>
    </source>
</evidence>
<keyword evidence="5" id="KW-1185">Reference proteome</keyword>
<dbReference type="Gene3D" id="1.10.220.150">
    <property type="entry name" value="Arf GTPase activating protein"/>
    <property type="match status" value="1"/>
</dbReference>
<proteinExistence type="predicted"/>
<dbReference type="InterPro" id="IPR044520">
    <property type="entry name" value="ARF_GAP_AGD5/15"/>
</dbReference>
<dbReference type="AlphaFoldDB" id="I7MLD0"/>
<dbReference type="KEGG" id="tet:TTHERM_00564250"/>
<evidence type="ECO:0000256" key="1">
    <source>
        <dbReference type="PROSITE-ProRule" id="PRU00288"/>
    </source>
</evidence>
<dbReference type="PRINTS" id="PR00405">
    <property type="entry name" value="REVINTRACTNG"/>
</dbReference>
<dbReference type="InterPro" id="IPR037278">
    <property type="entry name" value="ARFGAP/RecO"/>
</dbReference>
<dbReference type="PANTHER" id="PTHR46419">
    <property type="entry name" value="ADP-RIBOSYLATION FACTOR GTPASE-ACTIVATING PROTEIN AGD5"/>
    <property type="match status" value="1"/>
</dbReference>
<accession>I7MLD0</accession>
<dbReference type="PROSITE" id="PS50115">
    <property type="entry name" value="ARFGAP"/>
    <property type="match status" value="1"/>
</dbReference>
<dbReference type="Proteomes" id="UP000009168">
    <property type="component" value="Unassembled WGS sequence"/>
</dbReference>
<dbReference type="STRING" id="312017.I7MLD0"/>
<organism evidence="4 5">
    <name type="scientific">Tetrahymena thermophila (strain SB210)</name>
    <dbReference type="NCBI Taxonomy" id="312017"/>
    <lineage>
        <taxon>Eukaryota</taxon>
        <taxon>Sar</taxon>
        <taxon>Alveolata</taxon>
        <taxon>Ciliophora</taxon>
        <taxon>Intramacronucleata</taxon>
        <taxon>Oligohymenophorea</taxon>
        <taxon>Hymenostomatida</taxon>
        <taxon>Tetrahymenina</taxon>
        <taxon>Tetrahymenidae</taxon>
        <taxon>Tetrahymena</taxon>
    </lineage>
</organism>
<keyword evidence="1" id="KW-0479">Metal-binding</keyword>
<dbReference type="EMBL" id="GG662556">
    <property type="protein sequence ID" value="EAS01779.2"/>
    <property type="molecule type" value="Genomic_DNA"/>
</dbReference>
<dbReference type="RefSeq" id="XP_001022024.2">
    <property type="nucleotide sequence ID" value="XM_001022024.3"/>
</dbReference>
<reference evidence="5" key="1">
    <citation type="journal article" date="2006" name="PLoS Biol.">
        <title>Macronuclear genome sequence of the ciliate Tetrahymena thermophila, a model eukaryote.</title>
        <authorList>
            <person name="Eisen J.A."/>
            <person name="Coyne R.S."/>
            <person name="Wu M."/>
            <person name="Wu D."/>
            <person name="Thiagarajan M."/>
            <person name="Wortman J.R."/>
            <person name="Badger J.H."/>
            <person name="Ren Q."/>
            <person name="Amedeo P."/>
            <person name="Jones K.M."/>
            <person name="Tallon L.J."/>
            <person name="Delcher A.L."/>
            <person name="Salzberg S.L."/>
            <person name="Silva J.C."/>
            <person name="Haas B.J."/>
            <person name="Majoros W.H."/>
            <person name="Farzad M."/>
            <person name="Carlton J.M."/>
            <person name="Smith R.K. Jr."/>
            <person name="Garg J."/>
            <person name="Pearlman R.E."/>
            <person name="Karrer K.M."/>
            <person name="Sun L."/>
            <person name="Manning G."/>
            <person name="Elde N.C."/>
            <person name="Turkewitz A.P."/>
            <person name="Asai D.J."/>
            <person name="Wilkes D.E."/>
            <person name="Wang Y."/>
            <person name="Cai H."/>
            <person name="Collins K."/>
            <person name="Stewart B.A."/>
            <person name="Lee S.R."/>
            <person name="Wilamowska K."/>
            <person name="Weinberg Z."/>
            <person name="Ruzzo W.L."/>
            <person name="Wloga D."/>
            <person name="Gaertig J."/>
            <person name="Frankel J."/>
            <person name="Tsao C.-C."/>
            <person name="Gorovsky M.A."/>
            <person name="Keeling P.J."/>
            <person name="Waller R.F."/>
            <person name="Patron N.J."/>
            <person name="Cherry J.M."/>
            <person name="Stover N.A."/>
            <person name="Krieger C.J."/>
            <person name="del Toro C."/>
            <person name="Ryder H.F."/>
            <person name="Williamson S.C."/>
            <person name="Barbeau R.A."/>
            <person name="Hamilton E.P."/>
            <person name="Orias E."/>
        </authorList>
    </citation>
    <scope>NUCLEOTIDE SEQUENCE [LARGE SCALE GENOMIC DNA]</scope>
    <source>
        <strain evidence="5">SB210</strain>
    </source>
</reference>
<feature type="compositionally biased region" description="Basic and acidic residues" evidence="2">
    <location>
        <begin position="148"/>
        <end position="170"/>
    </location>
</feature>
<feature type="compositionally biased region" description="Basic and acidic residues" evidence="2">
    <location>
        <begin position="180"/>
        <end position="198"/>
    </location>
</feature>
<name>I7MLD0_TETTS</name>
<dbReference type="SMART" id="SM00105">
    <property type="entry name" value="ArfGap"/>
    <property type="match status" value="1"/>
</dbReference>
<dbReference type="GO" id="GO:0005096">
    <property type="term" value="F:GTPase activator activity"/>
    <property type="evidence" value="ECO:0007669"/>
    <property type="project" value="InterPro"/>
</dbReference>
<dbReference type="InterPro" id="IPR001164">
    <property type="entry name" value="ArfGAP_dom"/>
</dbReference>
<dbReference type="InParanoid" id="I7MLD0"/>
<dbReference type="eggNOG" id="KOG0703">
    <property type="taxonomic scope" value="Eukaryota"/>
</dbReference>
<dbReference type="InterPro" id="IPR038508">
    <property type="entry name" value="ArfGAP_dom_sf"/>
</dbReference>
<evidence type="ECO:0000313" key="4">
    <source>
        <dbReference type="EMBL" id="EAS01779.2"/>
    </source>
</evidence>
<feature type="region of interest" description="Disordered" evidence="2">
    <location>
        <begin position="230"/>
        <end position="259"/>
    </location>
</feature>
<dbReference type="CDD" id="cd08204">
    <property type="entry name" value="ArfGap"/>
    <property type="match status" value="1"/>
</dbReference>
<feature type="region of interest" description="Disordered" evidence="2">
    <location>
        <begin position="276"/>
        <end position="313"/>
    </location>
</feature>
<evidence type="ECO:0000256" key="2">
    <source>
        <dbReference type="SAM" id="MobiDB-lite"/>
    </source>
</evidence>
<dbReference type="GO" id="GO:0008270">
    <property type="term" value="F:zinc ion binding"/>
    <property type="evidence" value="ECO:0007669"/>
    <property type="project" value="UniProtKB-KW"/>
</dbReference>
<dbReference type="GeneID" id="7842539"/>
<feature type="domain" description="Arf-GAP" evidence="3">
    <location>
        <begin position="14"/>
        <end position="133"/>
    </location>
</feature>
<gene>
    <name evidence="4" type="ORF">TTHERM_00564250</name>
</gene>
<keyword evidence="1" id="KW-0863">Zinc-finger</keyword>
<sequence>MSMAGEILSEVKQEKLFNILLKREENQICADCHTKAPTWVSLDFGVFVCMNCSGAHRHLSRSVTRVYSTKIDSWNHANYQIMDYVGNAIANSYWEFKKPPRRITFNAQPDERVRFVTEKYVRKLYCNPKAINPVTVFLKNREKGILERPVQDNQDEHYLDPKTQQIDEGKKKFKSNGPSTEEHKNQVIKEMKEQKQNGKQDFNSVTSPTCQPSKTADLLDFDDNMKLDNEDFTGFTSAPANLSNNQQQPQNAQQNPQININGNSLLDFYEKKQNSAPINGTQANSNGSNLNALYQNGNHYKQNSFPGYTNQYQPHMQQNLSNQVNPNANKTNYQLNGQLTQNQTGLINSNPQSNNNNSNTQQQQAQNKPVSLMELYQNNSNSSTNNNNIQNTQQFTAINQAFNTQVNANKNPNEVVVDKNKYQALNQMNQMGQVGQMGYQGYYPYYQMQQGYQNYNYQNQWKQQ</sequence>
<dbReference type="SUPFAM" id="SSF57863">
    <property type="entry name" value="ArfGap/RecO-like zinc finger"/>
    <property type="match status" value="1"/>
</dbReference>
<dbReference type="PANTHER" id="PTHR46419:SF2">
    <property type="entry name" value="ADP-RIBOSYLATION FACTOR GTPASE-ACTIVATING PROTEIN AGD5"/>
    <property type="match status" value="1"/>
</dbReference>
<keyword evidence="1" id="KW-0862">Zinc</keyword>
<feature type="compositionally biased region" description="Low complexity" evidence="2">
    <location>
        <begin position="237"/>
        <end position="259"/>
    </location>
</feature>
<feature type="compositionally biased region" description="Polar residues" evidence="2">
    <location>
        <begin position="199"/>
        <end position="214"/>
    </location>
</feature>
<feature type="region of interest" description="Disordered" evidence="2">
    <location>
        <begin position="148"/>
        <end position="217"/>
    </location>
</feature>
<feature type="compositionally biased region" description="Low complexity" evidence="2">
    <location>
        <begin position="348"/>
        <end position="367"/>
    </location>
</feature>
<dbReference type="OrthoDB" id="312818at2759"/>
<evidence type="ECO:0000313" key="5">
    <source>
        <dbReference type="Proteomes" id="UP000009168"/>
    </source>
</evidence>